<organism evidence="1 2">
    <name type="scientific">Phytophthora megakarya</name>
    <dbReference type="NCBI Taxonomy" id="4795"/>
    <lineage>
        <taxon>Eukaryota</taxon>
        <taxon>Sar</taxon>
        <taxon>Stramenopiles</taxon>
        <taxon>Oomycota</taxon>
        <taxon>Peronosporomycetes</taxon>
        <taxon>Peronosporales</taxon>
        <taxon>Peronosporaceae</taxon>
        <taxon>Phytophthora</taxon>
    </lineage>
</organism>
<evidence type="ECO:0000313" key="1">
    <source>
        <dbReference type="EMBL" id="OWZ04096.1"/>
    </source>
</evidence>
<dbReference type="EMBL" id="NBNE01005152">
    <property type="protein sequence ID" value="OWZ04096.1"/>
    <property type="molecule type" value="Genomic_DNA"/>
</dbReference>
<keyword evidence="2" id="KW-1185">Reference proteome</keyword>
<evidence type="ECO:0000313" key="2">
    <source>
        <dbReference type="Proteomes" id="UP000198211"/>
    </source>
</evidence>
<reference evidence="2" key="1">
    <citation type="submission" date="2017-03" db="EMBL/GenBank/DDBJ databases">
        <title>Phytopthora megakarya and P. palmivora, two closely related causual agents of cacao black pod achieved similar genome size and gene model numbers by different mechanisms.</title>
        <authorList>
            <person name="Ali S."/>
            <person name="Shao J."/>
            <person name="Larry D.J."/>
            <person name="Kronmiller B."/>
            <person name="Shen D."/>
            <person name="Strem M.D."/>
            <person name="Melnick R.L."/>
            <person name="Guiltinan M.J."/>
            <person name="Tyler B.M."/>
            <person name="Meinhardt L.W."/>
            <person name="Bailey B.A."/>
        </authorList>
    </citation>
    <scope>NUCLEOTIDE SEQUENCE [LARGE SCALE GENOMIC DNA]</scope>
    <source>
        <strain evidence="2">zdho120</strain>
    </source>
</reference>
<protein>
    <submittedName>
        <fullName evidence="1">Uncharacterized protein</fullName>
    </submittedName>
</protein>
<name>A0A225VEL4_9STRA</name>
<comment type="caution">
    <text evidence="1">The sequence shown here is derived from an EMBL/GenBank/DDBJ whole genome shotgun (WGS) entry which is preliminary data.</text>
</comment>
<dbReference type="AlphaFoldDB" id="A0A225VEL4"/>
<proteinExistence type="predicted"/>
<dbReference type="Proteomes" id="UP000198211">
    <property type="component" value="Unassembled WGS sequence"/>
</dbReference>
<gene>
    <name evidence="1" type="ORF">PHMEG_00024066</name>
</gene>
<dbReference type="STRING" id="4795.A0A225VEL4"/>
<accession>A0A225VEL4</accession>
<sequence length="315" mass="35477">MARTPDAYRVKVQMAEEVRAREEAQQKALSGVTSALLVDGTADVTENVDDDVDDNLGGNLDEVQGVSDDGAVAEILRKVRSIATKERSGRRQIEKMTIEFKFLDFNVFMHPGLIWKKSGPSTWRIVVKDPVKMERRNADMKAQVRYQGQSDSEIPLLPTAMEPDQRKFICTHVWSNRDRSTGKRTSHKFQTTECPFQMLGRVKKFPSEQYGVVMKRDLHPQPRRRRGHLQVVSRFRTVPNESPLIPGIEVLVDANAGVPSIYNYIRENSNHRVSTDDVRDLVTRCESEASLSDDDAGADLIVDLNLVSPLNVSSA</sequence>
<dbReference type="OrthoDB" id="90859at2759"/>